<name>A0A7T0C280_9BACT</name>
<gene>
    <name evidence="3" type="ORF">G3M78_06365</name>
</gene>
<dbReference type="InterPro" id="IPR028994">
    <property type="entry name" value="Integrin_alpha_N"/>
</dbReference>
<dbReference type="KEGG" id="nva:G3M78_06365"/>
<sequence length="603" mass="67737">MKILTRCFILISILLPALSHAQDRAAVDKLATQIEALFPEREGYVVSVEGDQLILDLKLGQDIKPGDRLKLIRYGDDIIHPVTKKKIGRKETDLGEVVLLDVRADFSTAHTLDPATKALAGDGVRLPFQQIKLLIAPPSNRSSKKIDSQQLQVNLQQSLAQRPRFETSTFELGLWMLENNLDLPRLLEAGNLEKLRASVDVDFILVPEVNQVKEQTVLNYQLHSARDGSVKKQARILARELPEQGDRPRVQAPPVAAQRQIAPKEMLEYETRQSFNLEILDLDVGDVNGDGKKDLVVITDKRVIILDPSGDKFKKLAMFNAPDASLNFISVDVGDFNKNGRDEIFVSAEADNKLASFILEVDGNRFRALAQDEKRYYRVLRPLDAPTQLVSQTSGFHDPFNGPVEILEFNGSGYAPAGALRLPEKYGFEFILYGLTQGHLTNKKEKDTLFLDNDFHLRVYSSDGRLIVKSDEYYGHDPRQISVGVREDVSGIVREGEPVQYRSRLELIRHKGSRYLLLPKNHRLGGALLSRMVIINNSSLVLLQATREGFEKVYETKKQKGYLAGYQVIDNGESGKHLVVATVTGTAPGETKRSTLFKYRWND</sequence>
<evidence type="ECO:0000313" key="3">
    <source>
        <dbReference type="EMBL" id="QPJ65032.1"/>
    </source>
</evidence>
<feature type="chain" id="PRO_5032893921" evidence="2">
    <location>
        <begin position="22"/>
        <end position="603"/>
    </location>
</feature>
<organism evidence="3 4">
    <name type="scientific">Candidatus Nitrohelix vancouverensis</name>
    <dbReference type="NCBI Taxonomy" id="2705534"/>
    <lineage>
        <taxon>Bacteria</taxon>
        <taxon>Pseudomonadati</taxon>
        <taxon>Nitrospinota/Tectimicrobiota group</taxon>
        <taxon>Nitrospinota</taxon>
        <taxon>Nitrospinia</taxon>
        <taxon>Nitrospinales</taxon>
        <taxon>Nitrospinaceae</taxon>
        <taxon>Candidatus Nitrohelix</taxon>
    </lineage>
</organism>
<dbReference type="Proteomes" id="UP000594464">
    <property type="component" value="Chromosome"/>
</dbReference>
<dbReference type="InterPro" id="IPR013517">
    <property type="entry name" value="FG-GAP"/>
</dbReference>
<evidence type="ECO:0000256" key="1">
    <source>
        <dbReference type="ARBA" id="ARBA00022729"/>
    </source>
</evidence>
<protein>
    <submittedName>
        <fullName evidence="3">VCBS repeat-containing protein</fullName>
    </submittedName>
</protein>
<dbReference type="AlphaFoldDB" id="A0A7T0C280"/>
<reference evidence="4" key="1">
    <citation type="submission" date="2020-02" db="EMBL/GenBank/DDBJ databases">
        <title>Genomic and physiological characterization of two novel Nitrospinaceae genera.</title>
        <authorList>
            <person name="Mueller A.J."/>
            <person name="Jung M.-Y."/>
            <person name="Strachan C.R."/>
            <person name="Herbold C.W."/>
            <person name="Kirkegaard R.H."/>
            <person name="Daims H."/>
        </authorList>
    </citation>
    <scope>NUCLEOTIDE SEQUENCE [LARGE SCALE GENOMIC DNA]</scope>
</reference>
<dbReference type="SUPFAM" id="SSF69318">
    <property type="entry name" value="Integrin alpha N-terminal domain"/>
    <property type="match status" value="1"/>
</dbReference>
<feature type="signal peptide" evidence="2">
    <location>
        <begin position="1"/>
        <end position="21"/>
    </location>
</feature>
<accession>A0A7T0C280</accession>
<dbReference type="Gene3D" id="2.130.10.130">
    <property type="entry name" value="Integrin alpha, N-terminal"/>
    <property type="match status" value="1"/>
</dbReference>
<dbReference type="EMBL" id="CP048620">
    <property type="protein sequence ID" value="QPJ65032.1"/>
    <property type="molecule type" value="Genomic_DNA"/>
</dbReference>
<dbReference type="Pfam" id="PF13517">
    <property type="entry name" value="FG-GAP_3"/>
    <property type="match status" value="1"/>
</dbReference>
<proteinExistence type="predicted"/>
<keyword evidence="1 2" id="KW-0732">Signal</keyword>
<evidence type="ECO:0000256" key="2">
    <source>
        <dbReference type="SAM" id="SignalP"/>
    </source>
</evidence>
<evidence type="ECO:0000313" key="4">
    <source>
        <dbReference type="Proteomes" id="UP000594464"/>
    </source>
</evidence>